<comment type="caution">
    <text evidence="1">The sequence shown here is derived from an EMBL/GenBank/DDBJ whole genome shotgun (WGS) entry which is preliminary data.</text>
</comment>
<proteinExistence type="predicted"/>
<protein>
    <submittedName>
        <fullName evidence="1">Uncharacterized protein</fullName>
    </submittedName>
</protein>
<dbReference type="OrthoDB" id="880708at2"/>
<dbReference type="EMBL" id="MDZA01000029">
    <property type="protein sequence ID" value="OGX91849.1"/>
    <property type="molecule type" value="Genomic_DNA"/>
</dbReference>
<accession>A0A1G1TLU8</accession>
<organism evidence="1 2">
    <name type="scientific">Hymenobacter coccineus</name>
    <dbReference type="NCBI Taxonomy" id="1908235"/>
    <lineage>
        <taxon>Bacteria</taxon>
        <taxon>Pseudomonadati</taxon>
        <taxon>Bacteroidota</taxon>
        <taxon>Cytophagia</taxon>
        <taxon>Cytophagales</taxon>
        <taxon>Hymenobacteraceae</taxon>
        <taxon>Hymenobacter</taxon>
    </lineage>
</organism>
<dbReference type="RefSeq" id="WP_070740305.1">
    <property type="nucleotide sequence ID" value="NZ_MDZA01000029.1"/>
</dbReference>
<evidence type="ECO:0000313" key="1">
    <source>
        <dbReference type="EMBL" id="OGX91849.1"/>
    </source>
</evidence>
<reference evidence="1 2" key="1">
    <citation type="submission" date="2016-08" db="EMBL/GenBank/DDBJ databases">
        <title>Hymenobacter coccineus sp. nov., Hymenobacter lapidarius sp. nov. and Hymenobacter glacialis sp. nov., isolated from Antarctic soil.</title>
        <authorList>
            <person name="Sedlacek I."/>
            <person name="Kralova S."/>
            <person name="Kyrova K."/>
            <person name="Maslanova I."/>
            <person name="Stankova E."/>
            <person name="Vrbovska V."/>
            <person name="Nemec M."/>
            <person name="Bartak M."/>
            <person name="Svec P."/>
            <person name="Busse H.-J."/>
            <person name="Pantucek R."/>
        </authorList>
    </citation>
    <scope>NUCLEOTIDE SEQUENCE [LARGE SCALE GENOMIC DNA]</scope>
    <source>
        <strain evidence="1 2">CCM 8649</strain>
    </source>
</reference>
<keyword evidence="2" id="KW-1185">Reference proteome</keyword>
<name>A0A1G1TLU8_9BACT</name>
<dbReference type="Proteomes" id="UP000177506">
    <property type="component" value="Unassembled WGS sequence"/>
</dbReference>
<dbReference type="AlphaFoldDB" id="A0A1G1TLU8"/>
<evidence type="ECO:0000313" key="2">
    <source>
        <dbReference type="Proteomes" id="UP000177506"/>
    </source>
</evidence>
<sequence length="124" mass="14400">MDYFNDPELNGKYLGTITKDFATVSDTLKEASYQIRKRNISKYPIFVFAKQEVPLGSLLVNADELNLQWHVYASYVELFIQQGIIGADGIESFEEHYKNSDEFCCLFVLDEEFTKFVFVPYPED</sequence>
<gene>
    <name evidence="1" type="ORF">BEN49_18285</name>
</gene>